<dbReference type="InterPro" id="IPR013249">
    <property type="entry name" value="RNA_pol_sigma70_r4_t2"/>
</dbReference>
<comment type="similarity">
    <text evidence="1">Belongs to the sigma-70 factor family. ECF subfamily.</text>
</comment>
<dbReference type="RefSeq" id="WP_236338137.1">
    <property type="nucleotide sequence ID" value="NZ_JAKIJS010000003.1"/>
</dbReference>
<dbReference type="CDD" id="cd06171">
    <property type="entry name" value="Sigma70_r4"/>
    <property type="match status" value="1"/>
</dbReference>
<organism evidence="7 8">
    <name type="scientific">Pseudalkalibacillus berkeleyi</name>
    <dbReference type="NCBI Taxonomy" id="1069813"/>
    <lineage>
        <taxon>Bacteria</taxon>
        <taxon>Bacillati</taxon>
        <taxon>Bacillota</taxon>
        <taxon>Bacilli</taxon>
        <taxon>Bacillales</taxon>
        <taxon>Fictibacillaceae</taxon>
        <taxon>Pseudalkalibacillus</taxon>
    </lineage>
</organism>
<dbReference type="NCBIfam" id="NF006930">
    <property type="entry name" value="PRK09415.1"/>
    <property type="match status" value="1"/>
</dbReference>
<evidence type="ECO:0000313" key="8">
    <source>
        <dbReference type="Proteomes" id="UP001649381"/>
    </source>
</evidence>
<keyword evidence="8" id="KW-1185">Reference proteome</keyword>
<evidence type="ECO:0000256" key="1">
    <source>
        <dbReference type="ARBA" id="ARBA00010641"/>
    </source>
</evidence>
<dbReference type="Pfam" id="PF08281">
    <property type="entry name" value="Sigma70_r4_2"/>
    <property type="match status" value="1"/>
</dbReference>
<accession>A0ABS9H6E7</accession>
<feature type="domain" description="RNA polymerase sigma factor 70 region 4 type 2" evidence="6">
    <location>
        <begin position="130"/>
        <end position="180"/>
    </location>
</feature>
<comment type="caution">
    <text evidence="7">The sequence shown here is derived from an EMBL/GenBank/DDBJ whole genome shotgun (WGS) entry which is preliminary data.</text>
</comment>
<dbReference type="SUPFAM" id="SSF88659">
    <property type="entry name" value="Sigma3 and sigma4 domains of RNA polymerase sigma factors"/>
    <property type="match status" value="1"/>
</dbReference>
<reference evidence="7 8" key="1">
    <citation type="submission" date="2022-01" db="EMBL/GenBank/DDBJ databases">
        <title>Alkalihalobacillus sp. EGI L200015, a novel bacterium isolated from a salt lake sediment.</title>
        <authorList>
            <person name="Gao L."/>
            <person name="Fang B.-Z."/>
            <person name="Li W.-J."/>
        </authorList>
    </citation>
    <scope>NUCLEOTIDE SEQUENCE [LARGE SCALE GENOMIC DNA]</scope>
    <source>
        <strain evidence="7 8">KCTC 12718</strain>
    </source>
</reference>
<dbReference type="InterPro" id="IPR013324">
    <property type="entry name" value="RNA_pol_sigma_r3/r4-like"/>
</dbReference>
<evidence type="ECO:0000256" key="4">
    <source>
        <dbReference type="ARBA" id="ARBA00023163"/>
    </source>
</evidence>
<feature type="domain" description="RNA polymerase sigma-70 region 2" evidence="5">
    <location>
        <begin position="31"/>
        <end position="93"/>
    </location>
</feature>
<dbReference type="InterPro" id="IPR036388">
    <property type="entry name" value="WH-like_DNA-bd_sf"/>
</dbReference>
<evidence type="ECO:0000259" key="5">
    <source>
        <dbReference type="Pfam" id="PF04542"/>
    </source>
</evidence>
<sequence length="196" mass="23545">MEEYQPRQRSNIQLDKIIGRYPKEEVIEHMMDQYGEKLTRLAYTYVKDWGRAEDIVQEVFVTCYTKLDTFRGESSVKTWIYRITINRCHDYHRTWSFRNLQFTDKISRWMKGDLKTPESDLLAKDEKQVLANQVLSLPIKYREMLLLYYFEELSVQEISLMLLINESTIKTRLHRGRQLLKEVITSERSMDDGRST</sequence>
<gene>
    <name evidence="7" type="ORF">L2716_16715</name>
</gene>
<dbReference type="Proteomes" id="UP001649381">
    <property type="component" value="Unassembled WGS sequence"/>
</dbReference>
<evidence type="ECO:0000256" key="3">
    <source>
        <dbReference type="ARBA" id="ARBA00023082"/>
    </source>
</evidence>
<dbReference type="InterPro" id="IPR013325">
    <property type="entry name" value="RNA_pol_sigma_r2"/>
</dbReference>
<keyword evidence="3" id="KW-0731">Sigma factor</keyword>
<proteinExistence type="inferred from homology"/>
<dbReference type="SUPFAM" id="SSF88946">
    <property type="entry name" value="Sigma2 domain of RNA polymerase sigma factors"/>
    <property type="match status" value="1"/>
</dbReference>
<dbReference type="EMBL" id="JAKIJS010000003">
    <property type="protein sequence ID" value="MCF6139370.1"/>
    <property type="molecule type" value="Genomic_DNA"/>
</dbReference>
<evidence type="ECO:0000313" key="7">
    <source>
        <dbReference type="EMBL" id="MCF6139370.1"/>
    </source>
</evidence>
<keyword evidence="2" id="KW-0805">Transcription regulation</keyword>
<protein>
    <submittedName>
        <fullName evidence="7">Sigma-70 family RNA polymerase sigma factor</fullName>
    </submittedName>
</protein>
<name>A0ABS9H6E7_9BACL</name>
<evidence type="ECO:0000256" key="2">
    <source>
        <dbReference type="ARBA" id="ARBA00023015"/>
    </source>
</evidence>
<dbReference type="Pfam" id="PF04542">
    <property type="entry name" value="Sigma70_r2"/>
    <property type="match status" value="1"/>
</dbReference>
<keyword evidence="4" id="KW-0804">Transcription</keyword>
<dbReference type="Gene3D" id="1.10.10.10">
    <property type="entry name" value="Winged helix-like DNA-binding domain superfamily/Winged helix DNA-binding domain"/>
    <property type="match status" value="1"/>
</dbReference>
<dbReference type="InterPro" id="IPR039425">
    <property type="entry name" value="RNA_pol_sigma-70-like"/>
</dbReference>
<dbReference type="PANTHER" id="PTHR43133">
    <property type="entry name" value="RNA POLYMERASE ECF-TYPE SIGMA FACTO"/>
    <property type="match status" value="1"/>
</dbReference>
<dbReference type="InterPro" id="IPR007627">
    <property type="entry name" value="RNA_pol_sigma70_r2"/>
</dbReference>
<dbReference type="PANTHER" id="PTHR43133:SF60">
    <property type="entry name" value="RNA POLYMERASE SIGMA FACTOR SIGV"/>
    <property type="match status" value="1"/>
</dbReference>
<dbReference type="InterPro" id="IPR014284">
    <property type="entry name" value="RNA_pol_sigma-70_dom"/>
</dbReference>
<dbReference type="NCBIfam" id="TIGR02937">
    <property type="entry name" value="sigma70-ECF"/>
    <property type="match status" value="1"/>
</dbReference>
<evidence type="ECO:0000259" key="6">
    <source>
        <dbReference type="Pfam" id="PF08281"/>
    </source>
</evidence>
<dbReference type="Gene3D" id="1.10.1740.10">
    <property type="match status" value="1"/>
</dbReference>